<evidence type="ECO:0000313" key="3">
    <source>
        <dbReference type="EMBL" id="KAK1751408.1"/>
    </source>
</evidence>
<evidence type="ECO:0000259" key="1">
    <source>
        <dbReference type="Pfam" id="PF06985"/>
    </source>
</evidence>
<dbReference type="PANTHER" id="PTHR10622:SF12">
    <property type="entry name" value="HET DOMAIN-CONTAINING PROTEIN"/>
    <property type="match status" value="1"/>
</dbReference>
<dbReference type="EMBL" id="MU839842">
    <property type="protein sequence ID" value="KAK1751408.1"/>
    <property type="molecule type" value="Genomic_DNA"/>
</dbReference>
<dbReference type="InterPro" id="IPR058525">
    <property type="entry name" value="DUF8212"/>
</dbReference>
<evidence type="ECO:0000313" key="4">
    <source>
        <dbReference type="Proteomes" id="UP001239445"/>
    </source>
</evidence>
<dbReference type="Pfam" id="PF06985">
    <property type="entry name" value="HET"/>
    <property type="match status" value="1"/>
</dbReference>
<feature type="domain" description="DUF8212" evidence="2">
    <location>
        <begin position="226"/>
        <end position="268"/>
    </location>
</feature>
<comment type="caution">
    <text evidence="3">The sequence shown here is derived from an EMBL/GenBank/DDBJ whole genome shotgun (WGS) entry which is preliminary data.</text>
</comment>
<keyword evidence="4" id="KW-1185">Reference proteome</keyword>
<organism evidence="3 4">
    <name type="scientific">Echria macrotheca</name>
    <dbReference type="NCBI Taxonomy" id="438768"/>
    <lineage>
        <taxon>Eukaryota</taxon>
        <taxon>Fungi</taxon>
        <taxon>Dikarya</taxon>
        <taxon>Ascomycota</taxon>
        <taxon>Pezizomycotina</taxon>
        <taxon>Sordariomycetes</taxon>
        <taxon>Sordariomycetidae</taxon>
        <taxon>Sordariales</taxon>
        <taxon>Schizotheciaceae</taxon>
        <taxon>Echria</taxon>
    </lineage>
</organism>
<name>A0AAJ0F5I9_9PEZI</name>
<dbReference type="InterPro" id="IPR010730">
    <property type="entry name" value="HET"/>
</dbReference>
<feature type="domain" description="Heterokaryon incompatibility" evidence="1">
    <location>
        <begin position="28"/>
        <end position="113"/>
    </location>
</feature>
<gene>
    <name evidence="3" type="ORF">QBC47DRAFT_330100</name>
</gene>
<dbReference type="PANTHER" id="PTHR10622">
    <property type="entry name" value="HET DOMAIN-CONTAINING PROTEIN"/>
    <property type="match status" value="1"/>
</dbReference>
<evidence type="ECO:0000259" key="2">
    <source>
        <dbReference type="Pfam" id="PF26640"/>
    </source>
</evidence>
<dbReference type="AlphaFoldDB" id="A0AAJ0F5I9"/>
<proteinExistence type="predicted"/>
<reference evidence="3" key="1">
    <citation type="submission" date="2023-06" db="EMBL/GenBank/DDBJ databases">
        <title>Genome-scale phylogeny and comparative genomics of the fungal order Sordariales.</title>
        <authorList>
            <consortium name="Lawrence Berkeley National Laboratory"/>
            <person name="Hensen N."/>
            <person name="Bonometti L."/>
            <person name="Westerberg I."/>
            <person name="Brannstrom I.O."/>
            <person name="Guillou S."/>
            <person name="Cros-Aarteil S."/>
            <person name="Calhoun S."/>
            <person name="Haridas S."/>
            <person name="Kuo A."/>
            <person name="Mondo S."/>
            <person name="Pangilinan J."/>
            <person name="Riley R."/>
            <person name="Labutti K."/>
            <person name="Andreopoulos B."/>
            <person name="Lipzen A."/>
            <person name="Chen C."/>
            <person name="Yanf M."/>
            <person name="Daum C."/>
            <person name="Ng V."/>
            <person name="Clum A."/>
            <person name="Steindorff A."/>
            <person name="Ohm R."/>
            <person name="Martin F."/>
            <person name="Silar P."/>
            <person name="Natvig D."/>
            <person name="Lalanne C."/>
            <person name="Gautier V."/>
            <person name="Ament-Velasquez S.L."/>
            <person name="Kruys A."/>
            <person name="Hutchinson M.I."/>
            <person name="Powell A.J."/>
            <person name="Barry K."/>
            <person name="Miller A.N."/>
            <person name="Grigoriev I.V."/>
            <person name="Debuchy R."/>
            <person name="Gladieux P."/>
            <person name="Thoren M.H."/>
            <person name="Johannesson H."/>
        </authorList>
    </citation>
    <scope>NUCLEOTIDE SEQUENCE</scope>
    <source>
        <strain evidence="3">PSN4</strain>
    </source>
</reference>
<dbReference type="Pfam" id="PF26640">
    <property type="entry name" value="DUF8212"/>
    <property type="match status" value="1"/>
</dbReference>
<protein>
    <submittedName>
        <fullName evidence="3">Heterokaryon incompatibility protein-domain-containing protein</fullName>
    </submittedName>
</protein>
<accession>A0AAJ0F5I9</accession>
<sequence length="551" mass="62809">MREKEGAMRLINTETLELVDFVADVPPYAILSHTWDEGEVTCHDMTARSGPPDKQGWSKIVRTCGLARDMGLSYAWADTCCIDKTSSAELTESINSMFEWYRKATICIVYLSDLAACPASHSDLEKCRWFGRGWTLQELIAPETIHLYNKDWAMIGNKDNMSDIIAKITRIPESVIRGKTSFHGYSVAQRMSWAATRKTTRIEDRAYSLLGIFGIHMPMIYGEGVQAFRRLQEEIIKRFPDRTILAWQPEHHYSEVCSPLATSPDEFRMSHDIQRADSLEQPRLVLHPREDQDGNKHPRYMLEVGWLDVEGAVICIPLRKVGYATYFRETFPTLLKLQEAEWLKIESTIESTTRLHRFLLSDVRLGVPTSVPALLRSSNISHGAIYIDKHRDITINSWTAVPTAAYDDVTGLCFCPGGARIDFFACMFTATFGAEHVEFGVLLPSTFSSRRKQVALVDMRSPGVKQLFILLRRNPEEPMPWYDAEGFVGAMWNSVRVKIRDGAEMVRIRGKLGFGHVLVESQPFQLPCLYLDIDRQILEGPQRMEMNEDPE</sequence>
<dbReference type="Proteomes" id="UP001239445">
    <property type="component" value="Unassembled WGS sequence"/>
</dbReference>